<evidence type="ECO:0000256" key="1">
    <source>
        <dbReference type="SAM" id="MobiDB-lite"/>
    </source>
</evidence>
<name>A0A9P8DD18_9HYPO</name>
<sequence length="194" mass="21625">MVAWALRFYLVEDRSCLSVSGNLSPEFTGALRLQIPHRLLFRRLVEKAFEMDTRTKRPLTVEAVQWQSTVHSAGLRRYNYVLSTGKIEVSISALVSHASMKDTDGIRFENPADGQNDHPKPLAQGGLPPEEKLIIFMVLMSTLDLAKEYLDRVARSRGYVSDTQLADVATASSQTLRDSFPLHKGAESVAALHL</sequence>
<dbReference type="EMBL" id="JAHBCI010000006">
    <property type="protein sequence ID" value="KAG9499735.1"/>
    <property type="molecule type" value="Genomic_DNA"/>
</dbReference>
<dbReference type="KEGG" id="fmu:J7337_008195"/>
<evidence type="ECO:0000313" key="3">
    <source>
        <dbReference type="Proteomes" id="UP000827133"/>
    </source>
</evidence>
<dbReference type="RefSeq" id="XP_044678735.1">
    <property type="nucleotide sequence ID" value="XM_044825818.1"/>
</dbReference>
<organism evidence="2 3">
    <name type="scientific">Fusarium musae</name>
    <dbReference type="NCBI Taxonomy" id="1042133"/>
    <lineage>
        <taxon>Eukaryota</taxon>
        <taxon>Fungi</taxon>
        <taxon>Dikarya</taxon>
        <taxon>Ascomycota</taxon>
        <taxon>Pezizomycotina</taxon>
        <taxon>Sordariomycetes</taxon>
        <taxon>Hypocreomycetidae</taxon>
        <taxon>Hypocreales</taxon>
        <taxon>Nectriaceae</taxon>
        <taxon>Fusarium</taxon>
    </lineage>
</organism>
<keyword evidence="3" id="KW-1185">Reference proteome</keyword>
<comment type="caution">
    <text evidence="2">The sequence shown here is derived from an EMBL/GenBank/DDBJ whole genome shotgun (WGS) entry which is preliminary data.</text>
</comment>
<evidence type="ECO:0000313" key="2">
    <source>
        <dbReference type="EMBL" id="KAG9499735.1"/>
    </source>
</evidence>
<protein>
    <submittedName>
        <fullName evidence="2">Uncharacterized protein</fullName>
    </submittedName>
</protein>
<proteinExistence type="predicted"/>
<gene>
    <name evidence="2" type="ORF">J7337_008195</name>
</gene>
<dbReference type="GeneID" id="68316051"/>
<accession>A0A9P8DD18</accession>
<dbReference type="AlphaFoldDB" id="A0A9P8DD18"/>
<dbReference type="Proteomes" id="UP000827133">
    <property type="component" value="Unassembled WGS sequence"/>
</dbReference>
<reference evidence="2" key="1">
    <citation type="journal article" date="2021" name="Mol. Plant Microbe Interact.">
        <title>Telomere to telomere genome assembly of Fusarium musae F31, causal agent of crown rot disease of banana.</title>
        <authorList>
            <person name="Degradi L."/>
            <person name="Tava V."/>
            <person name="Kunova A."/>
            <person name="Cortesi P."/>
            <person name="Saracchi M."/>
            <person name="Pasquali M."/>
        </authorList>
    </citation>
    <scope>NUCLEOTIDE SEQUENCE</scope>
    <source>
        <strain evidence="2">F31</strain>
    </source>
</reference>
<feature type="region of interest" description="Disordered" evidence="1">
    <location>
        <begin position="105"/>
        <end position="125"/>
    </location>
</feature>